<dbReference type="GO" id="GO:0019450">
    <property type="term" value="P:L-cysteine catabolic process to pyruvate"/>
    <property type="evidence" value="ECO:0007669"/>
    <property type="project" value="TreeGrafter"/>
</dbReference>
<dbReference type="GO" id="GO:0080146">
    <property type="term" value="F:L-cysteine desulfhydrase activity"/>
    <property type="evidence" value="ECO:0007669"/>
    <property type="project" value="TreeGrafter"/>
</dbReference>
<dbReference type="Pfam" id="PF03313">
    <property type="entry name" value="SDH_alpha"/>
    <property type="match status" value="1"/>
</dbReference>
<sequence length="465" mass="49965">MDQSPFSRRVYFMPKNIITPGRRLIQISYNFKELKSETGGMLLEKIEIINTLKEDNVVAAGCTEPVAVGLAAAAAYEQVEGTLIKVEVWTDPNIYKNGLGVVIPGTQKAGLNLAAALGSLIGQTDKNLEIFSDVKYDFLNKAQKLIEQDKVIVNPLDKKSPLYVEAIVSTDKGTGKAIIKESHDNITYLECNGKPVYKKDINTAKSKDQKINYSEFNIAEFIELVESIDLKKIQFLNEGIQLNMKIAEYGLNKSPGFGVGSKISNLIANQKLPSDLSNKIKAWTAAACDARMSGVNLPVMSCSGSGNQGIMTTIPLAITASELDCTHDQLLKARAIAIILTNYIKHHIGNLSAICGGAVAASIGASAGIAYLLKGSTDQIVAVIDNIIANNSGVVCDGAKPSCAIKLMTAADLSYQTALLSVNGLHISCGNGIIVGKTEKTVQNLGQLSREGMEKTDETIFKIMF</sequence>
<feature type="domain" description="Serine dehydratase-like alpha subunit" evidence="2">
    <location>
        <begin position="207"/>
        <end position="461"/>
    </location>
</feature>
<organism evidence="3 4">
    <name type="scientific">Natranaerobius trueperi</name>
    <dbReference type="NCBI Taxonomy" id="759412"/>
    <lineage>
        <taxon>Bacteria</taxon>
        <taxon>Bacillati</taxon>
        <taxon>Bacillota</taxon>
        <taxon>Clostridia</taxon>
        <taxon>Natranaerobiales</taxon>
        <taxon>Natranaerobiaceae</taxon>
        <taxon>Natranaerobius</taxon>
    </lineage>
</organism>
<dbReference type="EMBL" id="NIQC01000021">
    <property type="protein sequence ID" value="OWZ83311.1"/>
    <property type="molecule type" value="Genomic_DNA"/>
</dbReference>
<evidence type="ECO:0000259" key="2">
    <source>
        <dbReference type="Pfam" id="PF03313"/>
    </source>
</evidence>
<dbReference type="Proteomes" id="UP000214588">
    <property type="component" value="Unassembled WGS sequence"/>
</dbReference>
<comment type="caution">
    <text evidence="3">The sequence shown here is derived from an EMBL/GenBank/DDBJ whole genome shotgun (WGS) entry which is preliminary data.</text>
</comment>
<reference evidence="3 4" key="1">
    <citation type="submission" date="2017-06" db="EMBL/GenBank/DDBJ databases">
        <title>Draft Genome Sequence of Natranaerobius trueperi halophilic, alkalithermophilic bacteria from soda lakes.</title>
        <authorList>
            <person name="Zhao B."/>
        </authorList>
    </citation>
    <scope>NUCLEOTIDE SEQUENCE [LARGE SCALE GENOMIC DNA]</scope>
    <source>
        <strain evidence="3 4">DSM 18760</strain>
    </source>
</reference>
<evidence type="ECO:0000313" key="3">
    <source>
        <dbReference type="EMBL" id="OWZ83311.1"/>
    </source>
</evidence>
<protein>
    <recommendedName>
        <fullName evidence="1">UPF0597 protein CDO51_09230</fullName>
    </recommendedName>
</protein>
<gene>
    <name evidence="3" type="ORF">CDO51_09230</name>
</gene>
<dbReference type="HAMAP" id="MF_01845">
    <property type="entry name" value="UPF0597"/>
    <property type="match status" value="1"/>
</dbReference>
<dbReference type="InterPro" id="IPR021144">
    <property type="entry name" value="UPF0597"/>
</dbReference>
<comment type="similarity">
    <text evidence="1">Belongs to the UPF0597 family.</text>
</comment>
<evidence type="ECO:0000256" key="1">
    <source>
        <dbReference type="HAMAP-Rule" id="MF_01845"/>
    </source>
</evidence>
<dbReference type="PANTHER" id="PTHR30501:SF2">
    <property type="entry name" value="UPF0597 PROTEIN YHAM"/>
    <property type="match status" value="1"/>
</dbReference>
<keyword evidence="4" id="KW-1185">Reference proteome</keyword>
<dbReference type="AlphaFoldDB" id="A0A226BWM1"/>
<proteinExistence type="inferred from homology"/>
<evidence type="ECO:0000313" key="4">
    <source>
        <dbReference type="Proteomes" id="UP000214588"/>
    </source>
</evidence>
<accession>A0A226BWM1</accession>
<dbReference type="PANTHER" id="PTHR30501">
    <property type="entry name" value="UPF0597 PROTEIN YHAM"/>
    <property type="match status" value="1"/>
</dbReference>
<dbReference type="InterPro" id="IPR005130">
    <property type="entry name" value="Ser_deHydtase-like_asu"/>
</dbReference>
<name>A0A226BWM1_9FIRM</name>
<dbReference type="PIRSF" id="PIRSF006054">
    <property type="entry name" value="UCP006054"/>
    <property type="match status" value="1"/>
</dbReference>